<evidence type="ECO:0008006" key="3">
    <source>
        <dbReference type="Google" id="ProtNLM"/>
    </source>
</evidence>
<sequence>MTKPELELLLDRVSGWPAAAQQDLLDSIAEIESRHDLVYRLSDGDRIAVERGLADLQENRLASDETVAALFNRFRA</sequence>
<reference evidence="1" key="1">
    <citation type="journal article" date="2022" name="Biol. Control">
        <title>In silico genomic analysis of Rhodopseudomonas palustris strains revealed potential biocontrol agents and crop yield enhancers.</title>
        <authorList>
            <person name="Surachat K."/>
            <person name="Kantachote D."/>
            <person name="Deachamag P."/>
            <person name="Wonglapsuwan M."/>
        </authorList>
    </citation>
    <scope>NUCLEOTIDE SEQUENCE</scope>
    <source>
        <strain evidence="1">TLS06</strain>
    </source>
</reference>
<gene>
    <name evidence="1" type="ORF">KQX62_02685</name>
</gene>
<dbReference type="RefSeq" id="WP_264075329.1">
    <property type="nucleotide sequence ID" value="NZ_CP076676.1"/>
</dbReference>
<name>A0AAX3DZK5_RHOPL</name>
<evidence type="ECO:0000313" key="1">
    <source>
        <dbReference type="EMBL" id="UYO40239.1"/>
    </source>
</evidence>
<proteinExistence type="predicted"/>
<dbReference type="AlphaFoldDB" id="A0AAX3DZK5"/>
<accession>A0AAX3DZK5</accession>
<organism evidence="1 2">
    <name type="scientific">Rhodopseudomonas palustris</name>
    <dbReference type="NCBI Taxonomy" id="1076"/>
    <lineage>
        <taxon>Bacteria</taxon>
        <taxon>Pseudomonadati</taxon>
        <taxon>Pseudomonadota</taxon>
        <taxon>Alphaproteobacteria</taxon>
        <taxon>Hyphomicrobiales</taxon>
        <taxon>Nitrobacteraceae</taxon>
        <taxon>Rhodopseudomonas</taxon>
    </lineage>
</organism>
<evidence type="ECO:0000313" key="2">
    <source>
        <dbReference type="Proteomes" id="UP001163166"/>
    </source>
</evidence>
<protein>
    <recommendedName>
        <fullName evidence="3">Addiction module component</fullName>
    </recommendedName>
</protein>
<dbReference type="EMBL" id="CP076676">
    <property type="protein sequence ID" value="UYO40239.1"/>
    <property type="molecule type" value="Genomic_DNA"/>
</dbReference>
<dbReference type="Proteomes" id="UP001163166">
    <property type="component" value="Chromosome"/>
</dbReference>